<gene>
    <name evidence="2" type="ordered locus">AZOLI_1274</name>
</gene>
<name>G7Z6N8_AZOL4</name>
<dbReference type="EMBL" id="FQ311868">
    <property type="protein sequence ID" value="CBS86585.1"/>
    <property type="molecule type" value="Genomic_DNA"/>
</dbReference>
<dbReference type="InterPro" id="IPR041920">
    <property type="entry name" value="ROS/MUCR_sf"/>
</dbReference>
<dbReference type="Pfam" id="PF05443">
    <property type="entry name" value="ROS_MUCR"/>
    <property type="match status" value="1"/>
</dbReference>
<dbReference type="STRING" id="862719.AZOLI_1274"/>
<dbReference type="Proteomes" id="UP000005667">
    <property type="component" value="Chromosome"/>
</dbReference>
<dbReference type="Gene3D" id="1.10.10.1550">
    <property type="entry name" value="ROS/MUCR transcriptional regulator protein"/>
    <property type="match status" value="1"/>
</dbReference>
<dbReference type="AlphaFoldDB" id="G7Z6N8"/>
<dbReference type="OrthoDB" id="9809693at2"/>
<sequence>MTIDQTELQSLTAKVVAAYVGNNSVPVHDLPTLINSVQAAFRNLGEEKPTQAKAELVPAVAIKKSVTPEYIVCLEDGKKLKMLKRHLKTVYDMTPDDYRAKWGLPAEYPMVAPNYAKARSEMATKLGLGRKRAAAE</sequence>
<accession>G7Z6N8</accession>
<dbReference type="KEGG" id="ali:AZOLI_1274"/>
<comment type="similarity">
    <text evidence="1">Belongs to the ros/MucR family.</text>
</comment>
<proteinExistence type="inferred from homology"/>
<dbReference type="GO" id="GO:0006355">
    <property type="term" value="P:regulation of DNA-templated transcription"/>
    <property type="evidence" value="ECO:0007669"/>
    <property type="project" value="InterPro"/>
</dbReference>
<protein>
    <submittedName>
        <fullName evidence="2">Transcriptional regulator, Ros/MucR family</fullName>
    </submittedName>
</protein>
<reference evidence="3" key="1">
    <citation type="journal article" date="2011" name="PLoS Genet.">
        <title>Azospirillum genomes reveal transition of bacteria from aquatic to terrestrial environments.</title>
        <authorList>
            <person name="Wisniewski-Dye F."/>
            <person name="Borziak K."/>
            <person name="Khalsa-Moyers G."/>
            <person name="Alexandre G."/>
            <person name="Sukharnikov L.O."/>
            <person name="Wuichet K."/>
            <person name="Hurst G.B."/>
            <person name="McDonald W.H."/>
            <person name="Robertson J.S."/>
            <person name="Barbe V."/>
            <person name="Calteau A."/>
            <person name="Rouy Z."/>
            <person name="Mangenot S."/>
            <person name="Prigent-Combaret C."/>
            <person name="Normand P."/>
            <person name="Boyer M."/>
            <person name="Siguier P."/>
            <person name="Dessaux Y."/>
            <person name="Elmerich C."/>
            <person name="Condemine G."/>
            <person name="Krishnen G."/>
            <person name="Kennedy I."/>
            <person name="Paterson A.H."/>
            <person name="Gonzalez V."/>
            <person name="Mavingui P."/>
            <person name="Zhulin I.B."/>
        </authorList>
    </citation>
    <scope>NUCLEOTIDE SEQUENCE [LARGE SCALE GENOMIC DNA]</scope>
    <source>
        <strain evidence="3">4B</strain>
    </source>
</reference>
<evidence type="ECO:0000313" key="2">
    <source>
        <dbReference type="EMBL" id="CBS86585.1"/>
    </source>
</evidence>
<dbReference type="InterPro" id="IPR008807">
    <property type="entry name" value="ROS_MUCR"/>
</dbReference>
<organism evidence="2 3">
    <name type="scientific">Azospirillum lipoferum (strain 4B)</name>
    <dbReference type="NCBI Taxonomy" id="862719"/>
    <lineage>
        <taxon>Bacteria</taxon>
        <taxon>Pseudomonadati</taxon>
        <taxon>Pseudomonadota</taxon>
        <taxon>Alphaproteobacteria</taxon>
        <taxon>Rhodospirillales</taxon>
        <taxon>Azospirillaceae</taxon>
        <taxon>Azospirillum</taxon>
    </lineage>
</organism>
<evidence type="ECO:0000313" key="3">
    <source>
        <dbReference type="Proteomes" id="UP000005667"/>
    </source>
</evidence>
<keyword evidence="3" id="KW-1185">Reference proteome</keyword>
<evidence type="ECO:0000256" key="1">
    <source>
        <dbReference type="ARBA" id="ARBA00007031"/>
    </source>
</evidence>
<dbReference type="RefSeq" id="WP_014247606.1">
    <property type="nucleotide sequence ID" value="NC_016622.1"/>
</dbReference>
<dbReference type="GO" id="GO:0008270">
    <property type="term" value="F:zinc ion binding"/>
    <property type="evidence" value="ECO:0007669"/>
    <property type="project" value="InterPro"/>
</dbReference>
<dbReference type="HOGENOM" id="CLU_106247_2_1_5"/>
<dbReference type="GO" id="GO:0003677">
    <property type="term" value="F:DNA binding"/>
    <property type="evidence" value="ECO:0007669"/>
    <property type="project" value="InterPro"/>
</dbReference>